<accession>A0AAN5D135</accession>
<feature type="non-terminal residue" evidence="1">
    <location>
        <position position="83"/>
    </location>
</feature>
<comment type="caution">
    <text evidence="1">The sequence shown here is derived from an EMBL/GenBank/DDBJ whole genome shotgun (WGS) entry which is preliminary data.</text>
</comment>
<dbReference type="EMBL" id="BTRK01000005">
    <property type="protein sequence ID" value="GMR54633.1"/>
    <property type="molecule type" value="Genomic_DNA"/>
</dbReference>
<reference evidence="2" key="1">
    <citation type="submission" date="2022-10" db="EMBL/GenBank/DDBJ databases">
        <title>Genome assembly of Pristionchus species.</title>
        <authorList>
            <person name="Yoshida K."/>
            <person name="Sommer R.J."/>
        </authorList>
    </citation>
    <scope>NUCLEOTIDE SEQUENCE [LARGE SCALE GENOMIC DNA]</scope>
    <source>
        <strain evidence="2">RS5460</strain>
    </source>
</reference>
<dbReference type="PANTHER" id="PTHR47022">
    <property type="entry name" value="BTB AND MATH DOMAIN-CONTAINING PROTEIN 36-RELATED"/>
    <property type="match status" value="1"/>
</dbReference>
<feature type="non-terminal residue" evidence="1">
    <location>
        <position position="1"/>
    </location>
</feature>
<dbReference type="Proteomes" id="UP001328107">
    <property type="component" value="Unassembled WGS sequence"/>
</dbReference>
<sequence>LADRFQIKTIIDRIDKFIINSNKWSILAKLNLSEKYTLVGLQDHCLNTFESIEEIMALKSTRYYGMLSRSAKATLLEKFMKLR</sequence>
<evidence type="ECO:0000313" key="2">
    <source>
        <dbReference type="Proteomes" id="UP001328107"/>
    </source>
</evidence>
<name>A0AAN5D135_9BILA</name>
<organism evidence="1 2">
    <name type="scientific">Pristionchus mayeri</name>
    <dbReference type="NCBI Taxonomy" id="1317129"/>
    <lineage>
        <taxon>Eukaryota</taxon>
        <taxon>Metazoa</taxon>
        <taxon>Ecdysozoa</taxon>
        <taxon>Nematoda</taxon>
        <taxon>Chromadorea</taxon>
        <taxon>Rhabditida</taxon>
        <taxon>Rhabditina</taxon>
        <taxon>Diplogasteromorpha</taxon>
        <taxon>Diplogasteroidea</taxon>
        <taxon>Neodiplogasteridae</taxon>
        <taxon>Pristionchus</taxon>
    </lineage>
</organism>
<protein>
    <submittedName>
        <fullName evidence="1">Uncharacterized protein</fullName>
    </submittedName>
</protein>
<dbReference type="PANTHER" id="PTHR47022:SF1">
    <property type="entry name" value="BTB AND MATH DOMAIN-CONTAINING PROTEIN 36-RELATED"/>
    <property type="match status" value="1"/>
</dbReference>
<keyword evidence="2" id="KW-1185">Reference proteome</keyword>
<dbReference type="AlphaFoldDB" id="A0AAN5D135"/>
<evidence type="ECO:0000313" key="1">
    <source>
        <dbReference type="EMBL" id="GMR54633.1"/>
    </source>
</evidence>
<proteinExistence type="predicted"/>
<gene>
    <name evidence="1" type="ORF">PMAYCL1PPCAC_24828</name>
</gene>